<reference evidence="1 2" key="1">
    <citation type="journal article" date="2019" name="Gigascience">
        <title>Whole-genome sequence of the oriental lung fluke Paragonimus westermani.</title>
        <authorList>
            <person name="Oey H."/>
            <person name="Zakrzewski M."/>
            <person name="Narain K."/>
            <person name="Devi K.R."/>
            <person name="Agatsuma T."/>
            <person name="Nawaratna S."/>
            <person name="Gobert G.N."/>
            <person name="Jones M.K."/>
            <person name="Ragan M.A."/>
            <person name="McManus D.P."/>
            <person name="Krause L."/>
        </authorList>
    </citation>
    <scope>NUCLEOTIDE SEQUENCE [LARGE SCALE GENOMIC DNA]</scope>
    <source>
        <strain evidence="1 2">IND2009</strain>
    </source>
</reference>
<proteinExistence type="predicted"/>
<dbReference type="AlphaFoldDB" id="A0A5J4NAG0"/>
<accession>A0A5J4NAG0</accession>
<comment type="caution">
    <text evidence="1">The sequence shown here is derived from an EMBL/GenBank/DDBJ whole genome shotgun (WGS) entry which is preliminary data.</text>
</comment>
<name>A0A5J4NAG0_9TREM</name>
<dbReference type="Proteomes" id="UP000324629">
    <property type="component" value="Unassembled WGS sequence"/>
</dbReference>
<gene>
    <name evidence="1" type="ORF">DEA37_0013487</name>
</gene>
<protein>
    <submittedName>
        <fullName evidence="1">Uncharacterized protein</fullName>
    </submittedName>
</protein>
<dbReference type="EMBL" id="QNGE01004731">
    <property type="protein sequence ID" value="KAA3672601.1"/>
    <property type="molecule type" value="Genomic_DNA"/>
</dbReference>
<organism evidence="1 2">
    <name type="scientific">Paragonimus westermani</name>
    <dbReference type="NCBI Taxonomy" id="34504"/>
    <lineage>
        <taxon>Eukaryota</taxon>
        <taxon>Metazoa</taxon>
        <taxon>Spiralia</taxon>
        <taxon>Lophotrochozoa</taxon>
        <taxon>Platyhelminthes</taxon>
        <taxon>Trematoda</taxon>
        <taxon>Digenea</taxon>
        <taxon>Plagiorchiida</taxon>
        <taxon>Troglotremata</taxon>
        <taxon>Troglotrematidae</taxon>
        <taxon>Paragonimus</taxon>
    </lineage>
</organism>
<sequence length="183" mass="20371">MCHFALFDLAIQISATRPGVSAFPLYLRRVCSFVCRSTYVIQSSYNTAIFDRHKSSFSFLTASCSVCLQCILRAHSNRVFSNSTFPEFKPETKRQVKNVLTEEIIKEADRPFNSPVLLINAEGAAAAVATAVMVNQKCCMLRNTACACGSALLCRAHLRLRGAYAYLHHHRACVHWSCDTPGM</sequence>
<evidence type="ECO:0000313" key="1">
    <source>
        <dbReference type="EMBL" id="KAA3672601.1"/>
    </source>
</evidence>
<keyword evidence="2" id="KW-1185">Reference proteome</keyword>
<evidence type="ECO:0000313" key="2">
    <source>
        <dbReference type="Proteomes" id="UP000324629"/>
    </source>
</evidence>